<dbReference type="SUPFAM" id="SSF48403">
    <property type="entry name" value="Ankyrin repeat"/>
    <property type="match status" value="1"/>
</dbReference>
<dbReference type="PANTHER" id="PTHR24177:SF292">
    <property type="entry name" value="ANKYRIN REPEAT FAMILY PROTEIN-RELATED"/>
    <property type="match status" value="1"/>
</dbReference>
<evidence type="ECO:0000256" key="1">
    <source>
        <dbReference type="SAM" id="Phobius"/>
    </source>
</evidence>
<name>A0AAW0MB81_QUESU</name>
<keyword evidence="1" id="KW-1133">Transmembrane helix</keyword>
<feature type="transmembrane region" description="Helical" evidence="1">
    <location>
        <begin position="475"/>
        <end position="499"/>
    </location>
</feature>
<dbReference type="AlphaFoldDB" id="A0AAW0MB81"/>
<feature type="transmembrane region" description="Helical" evidence="1">
    <location>
        <begin position="437"/>
        <end position="463"/>
    </location>
</feature>
<dbReference type="PANTHER" id="PTHR24177">
    <property type="entry name" value="CASKIN"/>
    <property type="match status" value="1"/>
</dbReference>
<gene>
    <name evidence="2" type="ORF">CFP56_000480</name>
</gene>
<proteinExistence type="predicted"/>
<evidence type="ECO:0008006" key="4">
    <source>
        <dbReference type="Google" id="ProtNLM"/>
    </source>
</evidence>
<dbReference type="Proteomes" id="UP000237347">
    <property type="component" value="Unassembled WGS sequence"/>
</dbReference>
<comment type="caution">
    <text evidence="2">The sequence shown here is derived from an EMBL/GenBank/DDBJ whole genome shotgun (WGS) entry which is preliminary data.</text>
</comment>
<sequence>MPRIQRHIGIDRETTLHVAAAANQEKFVKNLLKWMTKYPITAEDEAENVTLTAQNNNGTTALNFAAAVGNLKIAMEMLNINKKELPNIATRGDNPIKPLFMAASAGHSEMVKLLYPYTTMVGNEEAEIFITCVKNDLYGHSEMVKLLYPYTTMVGNEEAEIFITCVKNDLYGEALQMLHDRSYLARAENNGETALHVLARKPLAFVNESQRGVLRRHINIPWLMFEQENSKQSVANDLFTECLLAYKSDVEHLIKTPVIQQVLFDAARADNIEFLVKLIRFDFDILWLTENDKSIFHIAVEKRLESIFNLLKELSSFGDIIIDRIFENGSNILHLAAELAPQEKLNAISGAALQMQRELLWFKEVEKIGSPNYKEMKNNDGETPYVLFARKHEVLRKEGEKWMTNTATSSMVVATLIGSIMFTGQVADGLNKDTHLFLAYTVSTAISLFGSSTSLIMFLSILISRYSYEDFLVWLPVRLMIGVASLYISIIAMMISFATSFWLKNYNHRDVIFVVISLFACVPIMDVFLKYHLVFDMVQSTFFRFRPRHRLLYEEVSNAHGCRSQSDNPAHATTV</sequence>
<keyword evidence="3" id="KW-1185">Reference proteome</keyword>
<feature type="transmembrane region" description="Helical" evidence="1">
    <location>
        <begin position="511"/>
        <end position="529"/>
    </location>
</feature>
<keyword evidence="1" id="KW-0812">Transmembrane</keyword>
<keyword evidence="1" id="KW-0472">Membrane</keyword>
<dbReference type="GO" id="GO:0016020">
    <property type="term" value="C:membrane"/>
    <property type="evidence" value="ECO:0007669"/>
    <property type="project" value="TreeGrafter"/>
</dbReference>
<dbReference type="Gene3D" id="1.25.40.20">
    <property type="entry name" value="Ankyrin repeat-containing domain"/>
    <property type="match status" value="2"/>
</dbReference>
<evidence type="ECO:0000313" key="2">
    <source>
        <dbReference type="EMBL" id="KAK7860029.1"/>
    </source>
</evidence>
<protein>
    <recommendedName>
        <fullName evidence="4">PGG domain-containing protein</fullName>
    </recommendedName>
</protein>
<accession>A0AAW0MB81</accession>
<dbReference type="EMBL" id="PKMF04000009">
    <property type="protein sequence ID" value="KAK7860029.1"/>
    <property type="molecule type" value="Genomic_DNA"/>
</dbReference>
<reference evidence="2 3" key="1">
    <citation type="journal article" date="2018" name="Sci. Data">
        <title>The draft genome sequence of cork oak.</title>
        <authorList>
            <person name="Ramos A.M."/>
            <person name="Usie A."/>
            <person name="Barbosa P."/>
            <person name="Barros P.M."/>
            <person name="Capote T."/>
            <person name="Chaves I."/>
            <person name="Simoes F."/>
            <person name="Abreu I."/>
            <person name="Carrasquinho I."/>
            <person name="Faro C."/>
            <person name="Guimaraes J.B."/>
            <person name="Mendonca D."/>
            <person name="Nobrega F."/>
            <person name="Rodrigues L."/>
            <person name="Saibo N.J.M."/>
            <person name="Varela M.C."/>
            <person name="Egas C."/>
            <person name="Matos J."/>
            <person name="Miguel C.M."/>
            <person name="Oliveira M.M."/>
            <person name="Ricardo C.P."/>
            <person name="Goncalves S."/>
        </authorList>
    </citation>
    <scope>NUCLEOTIDE SEQUENCE [LARGE SCALE GENOMIC DNA]</scope>
    <source>
        <strain evidence="3">cv. HL8</strain>
    </source>
</reference>
<organism evidence="2 3">
    <name type="scientific">Quercus suber</name>
    <name type="common">Cork oak</name>
    <dbReference type="NCBI Taxonomy" id="58331"/>
    <lineage>
        <taxon>Eukaryota</taxon>
        <taxon>Viridiplantae</taxon>
        <taxon>Streptophyta</taxon>
        <taxon>Embryophyta</taxon>
        <taxon>Tracheophyta</taxon>
        <taxon>Spermatophyta</taxon>
        <taxon>Magnoliopsida</taxon>
        <taxon>eudicotyledons</taxon>
        <taxon>Gunneridae</taxon>
        <taxon>Pentapetalae</taxon>
        <taxon>rosids</taxon>
        <taxon>fabids</taxon>
        <taxon>Fagales</taxon>
        <taxon>Fagaceae</taxon>
        <taxon>Quercus</taxon>
    </lineage>
</organism>
<evidence type="ECO:0000313" key="3">
    <source>
        <dbReference type="Proteomes" id="UP000237347"/>
    </source>
</evidence>
<dbReference type="InterPro" id="IPR036770">
    <property type="entry name" value="Ankyrin_rpt-contain_sf"/>
</dbReference>